<gene>
    <name evidence="3" type="ORF">SAMN02745121_06640</name>
</gene>
<name>A0A1I2FHW7_9BACT</name>
<keyword evidence="4" id="KW-1185">Reference proteome</keyword>
<dbReference type="EMBL" id="FOMX01000026">
    <property type="protein sequence ID" value="SFF04106.1"/>
    <property type="molecule type" value="Genomic_DNA"/>
</dbReference>
<proteinExistence type="predicted"/>
<dbReference type="AlphaFoldDB" id="A0A1I2FHW7"/>
<feature type="region of interest" description="Disordered" evidence="2">
    <location>
        <begin position="1"/>
        <end position="37"/>
    </location>
</feature>
<reference evidence="4" key="1">
    <citation type="submission" date="2016-10" db="EMBL/GenBank/DDBJ databases">
        <authorList>
            <person name="Varghese N."/>
            <person name="Submissions S."/>
        </authorList>
    </citation>
    <scope>NUCLEOTIDE SEQUENCE [LARGE SCALE GENOMIC DNA]</scope>
    <source>
        <strain evidence="4">ATCC 25963</strain>
    </source>
</reference>
<dbReference type="InterPro" id="IPR013517">
    <property type="entry name" value="FG-GAP"/>
</dbReference>
<feature type="compositionally biased region" description="Low complexity" evidence="2">
    <location>
        <begin position="1"/>
        <end position="35"/>
    </location>
</feature>
<dbReference type="PANTHER" id="PTHR46580:SF4">
    <property type="entry name" value="ATP_GTP-BINDING PROTEIN"/>
    <property type="match status" value="1"/>
</dbReference>
<dbReference type="Gene3D" id="2.130.10.130">
    <property type="entry name" value="Integrin alpha, N-terminal"/>
    <property type="match status" value="1"/>
</dbReference>
<organism evidence="3 4">
    <name type="scientific">Nannocystis exedens</name>
    <dbReference type="NCBI Taxonomy" id="54"/>
    <lineage>
        <taxon>Bacteria</taxon>
        <taxon>Pseudomonadati</taxon>
        <taxon>Myxococcota</taxon>
        <taxon>Polyangia</taxon>
        <taxon>Nannocystales</taxon>
        <taxon>Nannocystaceae</taxon>
        <taxon>Nannocystis</taxon>
    </lineage>
</organism>
<evidence type="ECO:0000256" key="2">
    <source>
        <dbReference type="SAM" id="MobiDB-lite"/>
    </source>
</evidence>
<dbReference type="Proteomes" id="UP000199400">
    <property type="component" value="Unassembled WGS sequence"/>
</dbReference>
<dbReference type="InterPro" id="IPR028994">
    <property type="entry name" value="Integrin_alpha_N"/>
</dbReference>
<evidence type="ECO:0000313" key="4">
    <source>
        <dbReference type="Proteomes" id="UP000199400"/>
    </source>
</evidence>
<evidence type="ECO:0000256" key="1">
    <source>
        <dbReference type="ARBA" id="ARBA00022729"/>
    </source>
</evidence>
<dbReference type="PANTHER" id="PTHR46580">
    <property type="entry name" value="SENSOR KINASE-RELATED"/>
    <property type="match status" value="1"/>
</dbReference>
<protein>
    <submittedName>
        <fullName evidence="3">Repeat domain-containing protein</fullName>
    </submittedName>
</protein>
<dbReference type="SUPFAM" id="SSF69318">
    <property type="entry name" value="Integrin alpha N-terminal domain"/>
    <property type="match status" value="1"/>
</dbReference>
<keyword evidence="1" id="KW-0732">Signal</keyword>
<accession>A0A1I2FHW7</accession>
<dbReference type="Pfam" id="PF13517">
    <property type="entry name" value="FG-GAP_3"/>
    <property type="match status" value="3"/>
</dbReference>
<sequence length="454" mass="46718">MGEMPTSEAPTSETPTSEATIASTTEPGTSTTGGSACEGPLDCGECELCIFGRCLEDDACCERESRGERCRPPEFECSDDGDCPAGQVCEPAEQACVPGGPAKVPACPAPAREVSQSGLSHAPSAFVLADLDGDGDLDLLAAQPSAGQIELAWNDGTGTFVADGEIDLGSPGTDVRIAAADLDGDGSPDLAVLRDEVLGVWFGQGGVFTPGPVFMPNSKPRLVHVVDGDGDGANDLLTINEYWPGMWLWRGDGLGGFTLVEEANYDEIGLGTGLADLDGDGRPDVMSPPGSNSHQIKILLGQASGVWDLHELIQVAPTTWTRLLGGDLDGQGAPALVGTRQQRGEGLARVWPATAPAEWSAEVVDFHVGQPLFGAEVIDVTGDGLLDLVSATQAPVISVLVGDGAGGFVCEQLYTAPAATAPEVLRIADVDGDGNVDLIAGSRAATTVLTIRAL</sequence>
<dbReference type="STRING" id="54.SAMN02745121_06640"/>
<evidence type="ECO:0000313" key="3">
    <source>
        <dbReference type="EMBL" id="SFF04106.1"/>
    </source>
</evidence>